<organism evidence="6 7">
    <name type="scientific">Candidatus Campylobacter infans</name>
    <dbReference type="NCBI Taxonomy" id="2561898"/>
    <lineage>
        <taxon>Bacteria</taxon>
        <taxon>Pseudomonadati</taxon>
        <taxon>Campylobacterota</taxon>
        <taxon>Epsilonproteobacteria</taxon>
        <taxon>Campylobacterales</taxon>
        <taxon>Campylobacteraceae</taxon>
        <taxon>Campylobacter</taxon>
    </lineage>
</organism>
<dbReference type="Proteomes" id="UP000509414">
    <property type="component" value="Chromosome"/>
</dbReference>
<dbReference type="PIRSF" id="PIRSF004505">
    <property type="entry name" value="MT_bac"/>
    <property type="match status" value="1"/>
</dbReference>
<gene>
    <name evidence="5" type="primary">rlmH</name>
    <name evidence="6" type="ORF">CINF_1639</name>
</gene>
<dbReference type="InterPro" id="IPR029028">
    <property type="entry name" value="Alpha/beta_knot_MTases"/>
</dbReference>
<evidence type="ECO:0000256" key="2">
    <source>
        <dbReference type="ARBA" id="ARBA00022679"/>
    </source>
</evidence>
<comment type="subcellular location">
    <subcellularLocation>
        <location evidence="5">Cytoplasm</location>
    </subcellularLocation>
</comment>
<dbReference type="GO" id="GO:0005737">
    <property type="term" value="C:cytoplasm"/>
    <property type="evidence" value="ECO:0007669"/>
    <property type="project" value="UniProtKB-SubCell"/>
</dbReference>
<dbReference type="EMBL" id="CP049075">
    <property type="protein sequence ID" value="QLI06112.1"/>
    <property type="molecule type" value="Genomic_DNA"/>
</dbReference>
<keyword evidence="2 5" id="KW-0808">Transferase</keyword>
<accession>A0A7H9CJF3</accession>
<keyword evidence="7" id="KW-1185">Reference proteome</keyword>
<evidence type="ECO:0000256" key="1">
    <source>
        <dbReference type="ARBA" id="ARBA00022603"/>
    </source>
</evidence>
<keyword evidence="5" id="KW-0963">Cytoplasm</keyword>
<evidence type="ECO:0000313" key="7">
    <source>
        <dbReference type="Proteomes" id="UP000509414"/>
    </source>
</evidence>
<proteinExistence type="inferred from homology"/>
<comment type="subunit">
    <text evidence="5">Homodimer.</text>
</comment>
<feature type="binding site" evidence="5">
    <location>
        <position position="110"/>
    </location>
    <ligand>
        <name>S-adenosyl-L-methionine</name>
        <dbReference type="ChEBI" id="CHEBI:59789"/>
    </ligand>
</feature>
<evidence type="ECO:0000256" key="4">
    <source>
        <dbReference type="ARBA" id="ARBA00038303"/>
    </source>
</evidence>
<dbReference type="PANTHER" id="PTHR33603">
    <property type="entry name" value="METHYLTRANSFERASE"/>
    <property type="match status" value="1"/>
</dbReference>
<dbReference type="GO" id="GO:0070038">
    <property type="term" value="F:rRNA (pseudouridine-N3-)-methyltransferase activity"/>
    <property type="evidence" value="ECO:0007669"/>
    <property type="project" value="UniProtKB-UniRule"/>
</dbReference>
<keyword evidence="1 5" id="KW-0489">Methyltransferase</keyword>
<sequence length="161" mass="18314">MIEINVFSCQKAKDFDEIKDYIKNSLPWAKIQNINKFNANISKSQALKANFKSENSQDALKQNAQKSYEIAYLPCISGYNIALDEKGIMLDSKGFASLLENKSRVNFFIGGAYGFSNDFKTKMQKVISFSPLTMAHKIAKLVLFEQIYRALSINAKHPYHK</sequence>
<dbReference type="PANTHER" id="PTHR33603:SF1">
    <property type="entry name" value="RIBOSOMAL RNA LARGE SUBUNIT METHYLTRANSFERASE H"/>
    <property type="match status" value="1"/>
</dbReference>
<dbReference type="Gene3D" id="3.40.1280.10">
    <property type="match status" value="1"/>
</dbReference>
<name>A0A7H9CJF3_9BACT</name>
<feature type="binding site" evidence="5">
    <location>
        <begin position="129"/>
        <end position="134"/>
    </location>
    <ligand>
        <name>S-adenosyl-L-methionine</name>
        <dbReference type="ChEBI" id="CHEBI:59789"/>
    </ligand>
</feature>
<protein>
    <recommendedName>
        <fullName evidence="5">Ribosomal RNA large subunit methyltransferase H</fullName>
        <ecNumber evidence="5">2.1.1.177</ecNumber>
    </recommendedName>
    <alternativeName>
        <fullName evidence="5">23S rRNA (pseudouridine1915-N3)-methyltransferase</fullName>
    </alternativeName>
    <alternativeName>
        <fullName evidence="5">23S rRNA m3Psi1915 methyltransferase</fullName>
    </alternativeName>
    <alternativeName>
        <fullName evidence="5">rRNA (pseudouridine-N3-)-methyltransferase RlmH</fullName>
    </alternativeName>
</protein>
<keyword evidence="5" id="KW-0698">rRNA processing</keyword>
<dbReference type="Pfam" id="PF02590">
    <property type="entry name" value="SPOUT_MTase"/>
    <property type="match status" value="1"/>
</dbReference>
<feature type="binding site" evidence="5">
    <location>
        <position position="83"/>
    </location>
    <ligand>
        <name>S-adenosyl-L-methionine</name>
        <dbReference type="ChEBI" id="CHEBI:59789"/>
    </ligand>
</feature>
<dbReference type="EC" id="2.1.1.177" evidence="5"/>
<dbReference type="SUPFAM" id="SSF75217">
    <property type="entry name" value="alpha/beta knot"/>
    <property type="match status" value="1"/>
</dbReference>
<comment type="function">
    <text evidence="5">Specifically methylates the pseudouridine at position 1915 (m3Psi1915) in 23S rRNA.</text>
</comment>
<evidence type="ECO:0000313" key="6">
    <source>
        <dbReference type="EMBL" id="QLI06112.1"/>
    </source>
</evidence>
<dbReference type="HAMAP" id="MF_00658">
    <property type="entry name" value="23SrRNA_methyltr_H"/>
    <property type="match status" value="1"/>
</dbReference>
<dbReference type="CDD" id="cd18081">
    <property type="entry name" value="RlmH-like"/>
    <property type="match status" value="1"/>
</dbReference>
<dbReference type="AlphaFoldDB" id="A0A7H9CJF3"/>
<dbReference type="InterPro" id="IPR029026">
    <property type="entry name" value="tRNA_m1G_MTases_N"/>
</dbReference>
<dbReference type="InterPro" id="IPR003742">
    <property type="entry name" value="RlmH-like"/>
</dbReference>
<reference evidence="6 7" key="1">
    <citation type="submission" date="2020-02" db="EMBL/GenBank/DDBJ databases">
        <title>Complete genome sequence of the novel Campylobacter species Candidatus Campylobacter infans.</title>
        <authorList>
            <person name="Duim B."/>
            <person name="Zomer A."/>
            <person name="van der Graaf L."/>
            <person name="Wagenaar J."/>
        </authorList>
    </citation>
    <scope>NUCLEOTIDE SEQUENCE [LARGE SCALE GENOMIC DNA]</scope>
    <source>
        <strain evidence="6 7">19S00001</strain>
    </source>
</reference>
<evidence type="ECO:0000256" key="3">
    <source>
        <dbReference type="ARBA" id="ARBA00022691"/>
    </source>
</evidence>
<comment type="catalytic activity">
    <reaction evidence="5">
        <text>pseudouridine(1915) in 23S rRNA + S-adenosyl-L-methionine = N(3)-methylpseudouridine(1915) in 23S rRNA + S-adenosyl-L-homocysteine + H(+)</text>
        <dbReference type="Rhea" id="RHEA:42752"/>
        <dbReference type="Rhea" id="RHEA-COMP:10221"/>
        <dbReference type="Rhea" id="RHEA-COMP:10222"/>
        <dbReference type="ChEBI" id="CHEBI:15378"/>
        <dbReference type="ChEBI" id="CHEBI:57856"/>
        <dbReference type="ChEBI" id="CHEBI:59789"/>
        <dbReference type="ChEBI" id="CHEBI:65314"/>
        <dbReference type="ChEBI" id="CHEBI:74486"/>
        <dbReference type="EC" id="2.1.1.177"/>
    </reaction>
</comment>
<evidence type="ECO:0000256" key="5">
    <source>
        <dbReference type="HAMAP-Rule" id="MF_00658"/>
    </source>
</evidence>
<keyword evidence="3 5" id="KW-0949">S-adenosyl-L-methionine</keyword>
<dbReference type="KEGG" id="cinf:CINF_1639"/>
<comment type="similarity">
    <text evidence="4 5">Belongs to the RNA methyltransferase RlmH family.</text>
</comment>